<name>A0A1I6H458_9GAMM</name>
<evidence type="ECO:0000256" key="4">
    <source>
        <dbReference type="ARBA" id="ARBA00023235"/>
    </source>
</evidence>
<keyword evidence="9" id="KW-1185">Reference proteome</keyword>
<dbReference type="Proteomes" id="UP000199424">
    <property type="component" value="Unassembled WGS sequence"/>
</dbReference>
<dbReference type="InterPro" id="IPR001179">
    <property type="entry name" value="PPIase_FKBP_dom"/>
</dbReference>
<evidence type="ECO:0000256" key="5">
    <source>
        <dbReference type="PROSITE-ProRule" id="PRU00277"/>
    </source>
</evidence>
<dbReference type="GO" id="GO:0003755">
    <property type="term" value="F:peptidyl-prolyl cis-trans isomerase activity"/>
    <property type="evidence" value="ECO:0007669"/>
    <property type="project" value="UniProtKB-UniRule"/>
</dbReference>
<dbReference type="PANTHER" id="PTHR43811:SF19">
    <property type="entry name" value="39 KDA FK506-BINDING NUCLEAR PROTEIN"/>
    <property type="match status" value="1"/>
</dbReference>
<dbReference type="PROSITE" id="PS51257">
    <property type="entry name" value="PROKAR_LIPOPROTEIN"/>
    <property type="match status" value="1"/>
</dbReference>
<keyword evidence="4 5" id="KW-0413">Isomerase</keyword>
<dbReference type="Gene3D" id="3.10.50.40">
    <property type="match status" value="1"/>
</dbReference>
<comment type="similarity">
    <text evidence="2 6">Belongs to the FKBP-type PPIase family.</text>
</comment>
<protein>
    <recommendedName>
        <fullName evidence="6">Peptidyl-prolyl cis-trans isomerase</fullName>
        <ecNumber evidence="6">5.2.1.8</ecNumber>
    </recommendedName>
</protein>
<proteinExistence type="inferred from homology"/>
<dbReference type="EC" id="5.2.1.8" evidence="6"/>
<dbReference type="InterPro" id="IPR046357">
    <property type="entry name" value="PPIase_dom_sf"/>
</dbReference>
<sequence length="259" mass="27965">MKQFKKPLALAVIALAVTGCMQQQEKFPVSEAAPEAEQDKMAYAFGSTLGEYVGETLNRQEQAEFVLDREIVIAGFVDAIKGDAKISQAEAEELITTMQTQIAEQTATVIGGKAQAEGEAYQAENAKKEGVTVTESGLQYEVLQEGPEDGAQPSATDLVEVHYHGTLVNGEVFDSSVDRGEPLVLPLNRVIAGWTEGVQLMSVGDKYRFVIPSDLAYGERGAGNGQIPPNSTLIFEVELLNIVDPEATEEETVEIEAKQ</sequence>
<evidence type="ECO:0000256" key="2">
    <source>
        <dbReference type="ARBA" id="ARBA00006577"/>
    </source>
</evidence>
<keyword evidence="3 5" id="KW-0697">Rotamase</keyword>
<evidence type="ECO:0000256" key="6">
    <source>
        <dbReference type="RuleBase" id="RU003915"/>
    </source>
</evidence>
<gene>
    <name evidence="8" type="ORF">SAMN04488070_1429</name>
</gene>
<feature type="domain" description="PPIase FKBP-type" evidence="7">
    <location>
        <begin position="156"/>
        <end position="243"/>
    </location>
</feature>
<organism evidence="8 9">
    <name type="scientific">Pseudidiomarina maritima</name>
    <dbReference type="NCBI Taxonomy" id="519453"/>
    <lineage>
        <taxon>Bacteria</taxon>
        <taxon>Pseudomonadati</taxon>
        <taxon>Pseudomonadota</taxon>
        <taxon>Gammaproteobacteria</taxon>
        <taxon>Alteromonadales</taxon>
        <taxon>Idiomarinaceae</taxon>
        <taxon>Pseudidiomarina</taxon>
    </lineage>
</organism>
<reference evidence="9" key="1">
    <citation type="submission" date="2016-10" db="EMBL/GenBank/DDBJ databases">
        <authorList>
            <person name="Varghese N."/>
            <person name="Submissions S."/>
        </authorList>
    </citation>
    <scope>NUCLEOTIDE SEQUENCE [LARGE SCALE GENOMIC DNA]</scope>
    <source>
        <strain evidence="9">CGMCC 1.7285</strain>
    </source>
</reference>
<dbReference type="Gene3D" id="1.10.287.460">
    <property type="entry name" value="Peptidyl-prolyl cis-trans isomerase, FKBP-type, N-terminal domain"/>
    <property type="match status" value="1"/>
</dbReference>
<dbReference type="GO" id="GO:0006457">
    <property type="term" value="P:protein folding"/>
    <property type="evidence" value="ECO:0007669"/>
    <property type="project" value="InterPro"/>
</dbReference>
<dbReference type="InterPro" id="IPR036944">
    <property type="entry name" value="PPIase_FKBP_N_sf"/>
</dbReference>
<dbReference type="SUPFAM" id="SSF54534">
    <property type="entry name" value="FKBP-like"/>
    <property type="match status" value="1"/>
</dbReference>
<accession>A0A1I6H458</accession>
<comment type="catalytic activity">
    <reaction evidence="1 5 6">
        <text>[protein]-peptidylproline (omega=180) = [protein]-peptidylproline (omega=0)</text>
        <dbReference type="Rhea" id="RHEA:16237"/>
        <dbReference type="Rhea" id="RHEA-COMP:10747"/>
        <dbReference type="Rhea" id="RHEA-COMP:10748"/>
        <dbReference type="ChEBI" id="CHEBI:83833"/>
        <dbReference type="ChEBI" id="CHEBI:83834"/>
        <dbReference type="EC" id="5.2.1.8"/>
    </reaction>
</comment>
<dbReference type="Pfam" id="PF01346">
    <property type="entry name" value="FKBP_N"/>
    <property type="match status" value="1"/>
</dbReference>
<dbReference type="PROSITE" id="PS50059">
    <property type="entry name" value="FKBP_PPIASE"/>
    <property type="match status" value="1"/>
</dbReference>
<dbReference type="Pfam" id="PF00254">
    <property type="entry name" value="FKBP_C"/>
    <property type="match status" value="1"/>
</dbReference>
<evidence type="ECO:0000256" key="1">
    <source>
        <dbReference type="ARBA" id="ARBA00000971"/>
    </source>
</evidence>
<dbReference type="PANTHER" id="PTHR43811">
    <property type="entry name" value="FKBP-TYPE PEPTIDYL-PROLYL CIS-TRANS ISOMERASE FKPA"/>
    <property type="match status" value="1"/>
</dbReference>
<evidence type="ECO:0000313" key="8">
    <source>
        <dbReference type="EMBL" id="SFR49266.1"/>
    </source>
</evidence>
<evidence type="ECO:0000313" key="9">
    <source>
        <dbReference type="Proteomes" id="UP000199424"/>
    </source>
</evidence>
<dbReference type="AlphaFoldDB" id="A0A1I6H458"/>
<dbReference type="FunFam" id="3.10.50.40:FF:000006">
    <property type="entry name" value="Peptidyl-prolyl cis-trans isomerase"/>
    <property type="match status" value="1"/>
</dbReference>
<evidence type="ECO:0000259" key="7">
    <source>
        <dbReference type="PROSITE" id="PS50059"/>
    </source>
</evidence>
<dbReference type="EMBL" id="FOYU01000002">
    <property type="protein sequence ID" value="SFR49266.1"/>
    <property type="molecule type" value="Genomic_DNA"/>
</dbReference>
<dbReference type="RefSeq" id="WP_092857034.1">
    <property type="nucleotide sequence ID" value="NZ_FOYU01000002.1"/>
</dbReference>
<dbReference type="InterPro" id="IPR000774">
    <property type="entry name" value="PPIase_FKBP_N"/>
</dbReference>
<evidence type="ECO:0000256" key="3">
    <source>
        <dbReference type="ARBA" id="ARBA00023110"/>
    </source>
</evidence>